<keyword evidence="2" id="KW-0808">Transferase</keyword>
<keyword evidence="3" id="KW-0949">S-adenosyl-L-methionine</keyword>
<dbReference type="InterPro" id="IPR050600">
    <property type="entry name" value="SETD3_SETD6_MTase"/>
</dbReference>
<proteinExistence type="predicted"/>
<dbReference type="InterPro" id="IPR015353">
    <property type="entry name" value="Rubisco_LSMT_subst-bd"/>
</dbReference>
<evidence type="ECO:0000256" key="1">
    <source>
        <dbReference type="ARBA" id="ARBA00022603"/>
    </source>
</evidence>
<feature type="domain" description="SET" evidence="4">
    <location>
        <begin position="42"/>
        <end position="263"/>
    </location>
</feature>
<dbReference type="Proteomes" id="UP000822688">
    <property type="component" value="Chromosome 9"/>
</dbReference>
<organism evidence="5 6">
    <name type="scientific">Ceratodon purpureus</name>
    <name type="common">Fire moss</name>
    <name type="synonym">Dicranum purpureum</name>
    <dbReference type="NCBI Taxonomy" id="3225"/>
    <lineage>
        <taxon>Eukaryota</taxon>
        <taxon>Viridiplantae</taxon>
        <taxon>Streptophyta</taxon>
        <taxon>Embryophyta</taxon>
        <taxon>Bryophyta</taxon>
        <taxon>Bryophytina</taxon>
        <taxon>Bryopsida</taxon>
        <taxon>Dicranidae</taxon>
        <taxon>Pseudoditrichales</taxon>
        <taxon>Ditrichaceae</taxon>
        <taxon>Ceratodon</taxon>
    </lineage>
</organism>
<keyword evidence="6" id="KW-1185">Reference proteome</keyword>
<gene>
    <name evidence="5" type="ORF">KC19_9G129100</name>
</gene>
<evidence type="ECO:0000313" key="6">
    <source>
        <dbReference type="Proteomes" id="UP000822688"/>
    </source>
</evidence>
<protein>
    <recommendedName>
        <fullName evidence="4">SET domain-containing protein</fullName>
    </recommendedName>
</protein>
<dbReference type="InterPro" id="IPR046341">
    <property type="entry name" value="SET_dom_sf"/>
</dbReference>
<dbReference type="PANTHER" id="PTHR13271">
    <property type="entry name" value="UNCHARACTERIZED PUTATIVE METHYLTRANSFERASE"/>
    <property type="match status" value="1"/>
</dbReference>
<name>A0A8T0GWY1_CERPU</name>
<dbReference type="Gene3D" id="3.90.1420.10">
    <property type="entry name" value="Rubisco LSMT, substrate-binding domain"/>
    <property type="match status" value="1"/>
</dbReference>
<accession>A0A8T0GWY1</accession>
<dbReference type="Pfam" id="PF00856">
    <property type="entry name" value="SET"/>
    <property type="match status" value="1"/>
</dbReference>
<evidence type="ECO:0000259" key="4">
    <source>
        <dbReference type="PROSITE" id="PS50280"/>
    </source>
</evidence>
<dbReference type="CDD" id="cd10527">
    <property type="entry name" value="SET_LSMT"/>
    <property type="match status" value="1"/>
</dbReference>
<dbReference type="SUPFAM" id="SSF81822">
    <property type="entry name" value="RuBisCo LSMT C-terminal, substrate-binding domain"/>
    <property type="match status" value="1"/>
</dbReference>
<dbReference type="GO" id="GO:0016279">
    <property type="term" value="F:protein-lysine N-methyltransferase activity"/>
    <property type="evidence" value="ECO:0007669"/>
    <property type="project" value="TreeGrafter"/>
</dbReference>
<comment type="caution">
    <text evidence="5">The sequence shown here is derived from an EMBL/GenBank/DDBJ whole genome shotgun (WGS) entry which is preliminary data.</text>
</comment>
<dbReference type="SUPFAM" id="SSF82199">
    <property type="entry name" value="SET domain"/>
    <property type="match status" value="1"/>
</dbReference>
<sequence length="449" mass="49718">MKSGARLQVQVLRRWCSSSSASVDASEQSLIAWVREQGGRVGALQVGESGHGGWGLRTTDAVRAGESLIALPPHLPLSVQTSDPVLLALFDRVPEELWTVKLGLKLLAERTRFQTSQWRPYIQNLPKRFTVPIFYSSEEIQALQYVPLMHQVQKRIRFLSEFASETMPNVIGQGPQPDHPFKKHQVLPHALAWSMAAVSSRAFHVHKSGGGSSLLPLVDMCNHSFAPTGRLVQHSSSPQSLPVLEVVAEKDLDEGEDVFLNYGSLSNDILLLDYGFVLPNNPNDRVELRYDGQLLDTACLVAKVDSLSSFKHPAQWQQELLERLQLYGPGASQSVTLGGTELVEGRLLAAVRLMHAQDSNTLIDVDLKALQIWDRTPPLGVMNERRAIRTLIGLGMLALTAFPTVIQEDESELVKGGISDNLRIATQFRILKKHLLLETIKGLKAKYPS</sequence>
<dbReference type="GO" id="GO:0032259">
    <property type="term" value="P:methylation"/>
    <property type="evidence" value="ECO:0007669"/>
    <property type="project" value="UniProtKB-KW"/>
</dbReference>
<dbReference type="EMBL" id="CM026430">
    <property type="protein sequence ID" value="KAG0562238.1"/>
    <property type="molecule type" value="Genomic_DNA"/>
</dbReference>
<dbReference type="PROSITE" id="PS50280">
    <property type="entry name" value="SET"/>
    <property type="match status" value="1"/>
</dbReference>
<dbReference type="PANTHER" id="PTHR13271:SF116">
    <property type="entry name" value="F21J9.27"/>
    <property type="match status" value="1"/>
</dbReference>
<dbReference type="InterPro" id="IPR036464">
    <property type="entry name" value="Rubisco_LSMT_subst-bd_sf"/>
</dbReference>
<evidence type="ECO:0000256" key="3">
    <source>
        <dbReference type="ARBA" id="ARBA00022691"/>
    </source>
</evidence>
<reference evidence="5" key="1">
    <citation type="submission" date="2020-06" db="EMBL/GenBank/DDBJ databases">
        <title>WGS assembly of Ceratodon purpureus strain R40.</title>
        <authorList>
            <person name="Carey S.B."/>
            <person name="Jenkins J."/>
            <person name="Shu S."/>
            <person name="Lovell J.T."/>
            <person name="Sreedasyam A."/>
            <person name="Maumus F."/>
            <person name="Tiley G.P."/>
            <person name="Fernandez-Pozo N."/>
            <person name="Barry K."/>
            <person name="Chen C."/>
            <person name="Wang M."/>
            <person name="Lipzen A."/>
            <person name="Daum C."/>
            <person name="Saski C.A."/>
            <person name="Payton A.C."/>
            <person name="Mcbreen J.C."/>
            <person name="Conrad R.E."/>
            <person name="Kollar L.M."/>
            <person name="Olsson S."/>
            <person name="Huttunen S."/>
            <person name="Landis J.B."/>
            <person name="Wickett N.J."/>
            <person name="Johnson M.G."/>
            <person name="Rensing S.A."/>
            <person name="Grimwood J."/>
            <person name="Schmutz J."/>
            <person name="Mcdaniel S.F."/>
        </authorList>
    </citation>
    <scope>NUCLEOTIDE SEQUENCE</scope>
    <source>
        <strain evidence="5">R40</strain>
    </source>
</reference>
<evidence type="ECO:0000256" key="2">
    <source>
        <dbReference type="ARBA" id="ARBA00022679"/>
    </source>
</evidence>
<keyword evidence="1" id="KW-0489">Methyltransferase</keyword>
<dbReference type="Gene3D" id="3.90.1410.10">
    <property type="entry name" value="set domain protein methyltransferase, domain 1"/>
    <property type="match status" value="1"/>
</dbReference>
<dbReference type="InterPro" id="IPR001214">
    <property type="entry name" value="SET_dom"/>
</dbReference>
<dbReference type="AlphaFoldDB" id="A0A8T0GWY1"/>
<dbReference type="Pfam" id="PF09273">
    <property type="entry name" value="Rubis-subs-bind"/>
    <property type="match status" value="1"/>
</dbReference>
<evidence type="ECO:0000313" key="5">
    <source>
        <dbReference type="EMBL" id="KAG0562238.1"/>
    </source>
</evidence>